<dbReference type="PANTHER" id="PTHR12072:SF5">
    <property type="entry name" value="CWF19-LIKE PROTEIN 2"/>
    <property type="match status" value="1"/>
</dbReference>
<feature type="region of interest" description="Disordered" evidence="2">
    <location>
        <begin position="278"/>
        <end position="315"/>
    </location>
</feature>
<name>A0A6D2JH44_9BRAS</name>
<keyword evidence="5" id="KW-1185">Reference proteome</keyword>
<dbReference type="AlphaFoldDB" id="A0A6D2JH44"/>
<dbReference type="PANTHER" id="PTHR12072">
    <property type="entry name" value="CWF19, CELL CYCLE CONTROL PROTEIN"/>
    <property type="match status" value="1"/>
</dbReference>
<feature type="region of interest" description="Disordered" evidence="2">
    <location>
        <begin position="103"/>
        <end position="138"/>
    </location>
</feature>
<sequence>MFSGIKIIPRDEVRDDSSEEEEAKSKSGKDGRRRKNKDIDRKESRRAGKKIVKGGDGESDDDELIKGDVVRKSMGLDWMLPPTRKADPNPTIDVEEKTVEEVAKVNPKELNPHFKGNGTGFPEQEPEKRHGRDQLLPTCVVGDGGASWRMKLLKRAKEHAARNGHSLEEVVGERYGSLGDLVESVSSQRAAPSRAHLHAINNRRRVNTEEDKDKEKKPERVSEKGNGRDYLKDDSPRHRVLRAPKTDPSLSWGKRKAQTQRQEDSKLISEAASHLNKFSNDGNFMKEVLSTREEGRSDVERTTLPSSETNKDSEWTLAGMESLSVNQLAAKALQLRLKGKVEEAQKLTEEAERLRAKQAVGDDSSKEDRIRSASRYDVKEM</sequence>
<feature type="compositionally biased region" description="Basic residues" evidence="2">
    <location>
        <begin position="195"/>
        <end position="205"/>
    </location>
</feature>
<dbReference type="OrthoDB" id="2113965at2759"/>
<dbReference type="GO" id="GO:0000398">
    <property type="term" value="P:mRNA splicing, via spliceosome"/>
    <property type="evidence" value="ECO:0007669"/>
    <property type="project" value="TreeGrafter"/>
</dbReference>
<feature type="region of interest" description="Disordered" evidence="2">
    <location>
        <begin position="1"/>
        <end position="66"/>
    </location>
</feature>
<feature type="compositionally biased region" description="Basic and acidic residues" evidence="2">
    <location>
        <begin position="363"/>
        <end position="381"/>
    </location>
</feature>
<feature type="compositionally biased region" description="Basic and acidic residues" evidence="2">
    <location>
        <begin position="206"/>
        <end position="237"/>
    </location>
</feature>
<comment type="similarity">
    <text evidence="1">Belongs to the CWF19 family.</text>
</comment>
<evidence type="ECO:0000313" key="5">
    <source>
        <dbReference type="Proteomes" id="UP000467841"/>
    </source>
</evidence>
<protein>
    <recommendedName>
        <fullName evidence="6">CWF19-like protein 2</fullName>
    </recommendedName>
</protein>
<gene>
    <name evidence="3" type="ORF">MERR_LOCUS26390</name>
    <name evidence="4" type="ORF">MERR_LOCUS48802</name>
</gene>
<reference evidence="3 5" key="1">
    <citation type="submission" date="2020-01" db="EMBL/GenBank/DDBJ databases">
        <authorList>
            <person name="Mishra B."/>
        </authorList>
    </citation>
    <scope>NUCLEOTIDE SEQUENCE [LARGE SCALE GENOMIC DNA]</scope>
</reference>
<evidence type="ECO:0000313" key="4">
    <source>
        <dbReference type="EMBL" id="CAA7061566.1"/>
    </source>
</evidence>
<dbReference type="EMBL" id="CACVBM020001207">
    <property type="protein sequence ID" value="CAA7039155.1"/>
    <property type="molecule type" value="Genomic_DNA"/>
</dbReference>
<evidence type="ECO:0000256" key="2">
    <source>
        <dbReference type="SAM" id="MobiDB-lite"/>
    </source>
</evidence>
<organism evidence="3 5">
    <name type="scientific">Microthlaspi erraticum</name>
    <dbReference type="NCBI Taxonomy" id="1685480"/>
    <lineage>
        <taxon>Eukaryota</taxon>
        <taxon>Viridiplantae</taxon>
        <taxon>Streptophyta</taxon>
        <taxon>Embryophyta</taxon>
        <taxon>Tracheophyta</taxon>
        <taxon>Spermatophyta</taxon>
        <taxon>Magnoliopsida</taxon>
        <taxon>eudicotyledons</taxon>
        <taxon>Gunneridae</taxon>
        <taxon>Pentapetalae</taxon>
        <taxon>rosids</taxon>
        <taxon>malvids</taxon>
        <taxon>Brassicales</taxon>
        <taxon>Brassicaceae</taxon>
        <taxon>Coluteocarpeae</taxon>
        <taxon>Microthlaspi</taxon>
    </lineage>
</organism>
<feature type="region of interest" description="Disordered" evidence="2">
    <location>
        <begin position="185"/>
        <end position="266"/>
    </location>
</feature>
<dbReference type="GO" id="GO:0071014">
    <property type="term" value="C:post-mRNA release spliceosomal complex"/>
    <property type="evidence" value="ECO:0007669"/>
    <property type="project" value="TreeGrafter"/>
</dbReference>
<feature type="compositionally biased region" description="Basic and acidic residues" evidence="2">
    <location>
        <begin position="37"/>
        <end position="46"/>
    </location>
</feature>
<dbReference type="Proteomes" id="UP000467841">
    <property type="component" value="Unassembled WGS sequence"/>
</dbReference>
<feature type="region of interest" description="Disordered" evidence="2">
    <location>
        <begin position="351"/>
        <end position="381"/>
    </location>
</feature>
<evidence type="ECO:0000313" key="3">
    <source>
        <dbReference type="EMBL" id="CAA7039155.1"/>
    </source>
</evidence>
<feature type="compositionally biased region" description="Basic and acidic residues" evidence="2">
    <location>
        <begin position="289"/>
        <end position="301"/>
    </location>
</feature>
<feature type="compositionally biased region" description="Basic and acidic residues" evidence="2">
    <location>
        <begin position="103"/>
        <end position="112"/>
    </location>
</feature>
<dbReference type="InterPro" id="IPR040194">
    <property type="entry name" value="Cwf19-like"/>
</dbReference>
<evidence type="ECO:0000256" key="1">
    <source>
        <dbReference type="ARBA" id="ARBA00006795"/>
    </source>
</evidence>
<dbReference type="EMBL" id="CACVBM020001884">
    <property type="protein sequence ID" value="CAA7061566.1"/>
    <property type="molecule type" value="Genomic_DNA"/>
</dbReference>
<accession>A0A6D2JH44</accession>
<evidence type="ECO:0008006" key="6">
    <source>
        <dbReference type="Google" id="ProtNLM"/>
    </source>
</evidence>
<proteinExistence type="inferred from homology"/>